<name>A0A212RHS3_9CHLR</name>
<sequence length="441" mass="49740">MVVGHREPVVIISHDIVSDRMAGPGIRYFHLARVLAHRFQVTLAVPEGSTISGDFFTLVYHSGTDELLGRLIGRARVVIVPAVYAAQIPALWQSEAFIVVDGYDPFIAESLFLGVDILSLQINLTKTYLLGDFFICASERQRDWWLGLLEAHGRINPYTFGEDPSLRKLVDVVPFGLLEEPPQATRPIIKGVWPGIGPEDKVILWGGGLWPWLDPLTAIRAMARVWQQRQDVRLIFPGTRHPNPWMSGIPTHNEAAQVLAGELGLLGKAVFFGEWVPYKDWPNVLLESDLALTLHLDTLEARLAFRSRVLDYIWAGLPIIATRGDATSDLVDQYRLGIVVDYADDAGVANAILQLLETPKEAWHVQFEKARRDLTWERVAQPLVEFCCHPRRAPDKVALGDRLGNPYYIHELTRLHALIAGYEQGLFIRMMRLLHRLSKHL</sequence>
<proteinExistence type="predicted"/>
<protein>
    <submittedName>
        <fullName evidence="1">Glycosyltransferase involved in cell wall bisynthesis</fullName>
    </submittedName>
</protein>
<gene>
    <name evidence="1" type="ORF">SAMN02746019_00015080</name>
</gene>
<organism evidence="1 2">
    <name type="scientific">Thermoflexus hugenholtzii JAD2</name>
    <dbReference type="NCBI Taxonomy" id="877466"/>
    <lineage>
        <taxon>Bacteria</taxon>
        <taxon>Bacillati</taxon>
        <taxon>Chloroflexota</taxon>
        <taxon>Thermoflexia</taxon>
        <taxon>Thermoflexales</taxon>
        <taxon>Thermoflexaceae</taxon>
        <taxon>Thermoflexus</taxon>
    </lineage>
</organism>
<dbReference type="SUPFAM" id="SSF53756">
    <property type="entry name" value="UDP-Glycosyltransferase/glycogen phosphorylase"/>
    <property type="match status" value="1"/>
</dbReference>
<dbReference type="PANTHER" id="PTHR12526">
    <property type="entry name" value="GLYCOSYLTRANSFERASE"/>
    <property type="match status" value="1"/>
</dbReference>
<dbReference type="EMBL" id="FYEK01000054">
    <property type="protein sequence ID" value="SNB71811.1"/>
    <property type="molecule type" value="Genomic_DNA"/>
</dbReference>
<keyword evidence="1" id="KW-0808">Transferase</keyword>
<evidence type="ECO:0000313" key="2">
    <source>
        <dbReference type="Proteomes" id="UP000197025"/>
    </source>
</evidence>
<dbReference type="Gene3D" id="3.40.50.2000">
    <property type="entry name" value="Glycogen Phosphorylase B"/>
    <property type="match status" value="1"/>
</dbReference>
<evidence type="ECO:0000313" key="1">
    <source>
        <dbReference type="EMBL" id="SNB71811.1"/>
    </source>
</evidence>
<dbReference type="AlphaFoldDB" id="A0A212RHS3"/>
<dbReference type="Pfam" id="PF13692">
    <property type="entry name" value="Glyco_trans_1_4"/>
    <property type="match status" value="1"/>
</dbReference>
<dbReference type="InParanoid" id="A0A212RHS3"/>
<dbReference type="GO" id="GO:0016757">
    <property type="term" value="F:glycosyltransferase activity"/>
    <property type="evidence" value="ECO:0007669"/>
    <property type="project" value="TreeGrafter"/>
</dbReference>
<dbReference type="Proteomes" id="UP000197025">
    <property type="component" value="Unassembled WGS sequence"/>
</dbReference>
<reference evidence="2" key="1">
    <citation type="submission" date="2017-06" db="EMBL/GenBank/DDBJ databases">
        <authorList>
            <person name="Varghese N."/>
            <person name="Submissions S."/>
        </authorList>
    </citation>
    <scope>NUCLEOTIDE SEQUENCE [LARGE SCALE GENOMIC DNA]</scope>
    <source>
        <strain evidence="2">JAD2</strain>
    </source>
</reference>
<dbReference type="PANTHER" id="PTHR12526:SF635">
    <property type="entry name" value="GLYCOSYL TRANSFERASE GROUP 1"/>
    <property type="match status" value="1"/>
</dbReference>
<accession>A0A212RHS3</accession>
<keyword evidence="2" id="KW-1185">Reference proteome</keyword>